<dbReference type="PRINTS" id="PR00376">
    <property type="entry name" value="IL1BCENZYME"/>
</dbReference>
<organism evidence="5 6">
    <name type="scientific">Branchiostoma lanceolatum</name>
    <name type="common">Common lancelet</name>
    <name type="synonym">Amphioxus lanceolatum</name>
    <dbReference type="NCBI Taxonomy" id="7740"/>
    <lineage>
        <taxon>Eukaryota</taxon>
        <taxon>Metazoa</taxon>
        <taxon>Chordata</taxon>
        <taxon>Cephalochordata</taxon>
        <taxon>Leptocardii</taxon>
        <taxon>Amphioxiformes</taxon>
        <taxon>Branchiostomatidae</taxon>
        <taxon>Branchiostoma</taxon>
    </lineage>
</organism>
<accession>A0A8K0AB14</accession>
<dbReference type="Gene3D" id="3.40.50.1460">
    <property type="match status" value="1"/>
</dbReference>
<dbReference type="Proteomes" id="UP000838412">
    <property type="component" value="Chromosome 8"/>
</dbReference>
<dbReference type="AlphaFoldDB" id="A0A8K0AB14"/>
<dbReference type="GO" id="GO:0043525">
    <property type="term" value="P:positive regulation of neuron apoptotic process"/>
    <property type="evidence" value="ECO:0007669"/>
    <property type="project" value="TreeGrafter"/>
</dbReference>
<dbReference type="PANTHER" id="PTHR10454">
    <property type="entry name" value="CASPASE"/>
    <property type="match status" value="1"/>
</dbReference>
<dbReference type="InterPro" id="IPR029030">
    <property type="entry name" value="Caspase-like_dom_sf"/>
</dbReference>
<evidence type="ECO:0000259" key="4">
    <source>
        <dbReference type="PROSITE" id="PS50208"/>
    </source>
</evidence>
<evidence type="ECO:0000313" key="5">
    <source>
        <dbReference type="EMBL" id="CAH1271556.1"/>
    </source>
</evidence>
<dbReference type="PROSITE" id="PS50207">
    <property type="entry name" value="CASPASE_P10"/>
    <property type="match status" value="1"/>
</dbReference>
<proteinExistence type="inferred from homology"/>
<dbReference type="CDD" id="cd00032">
    <property type="entry name" value="CASc"/>
    <property type="match status" value="1"/>
</dbReference>
<dbReference type="PANTHER" id="PTHR10454:SF248">
    <property type="entry name" value="CASPASE-8-LIKE"/>
    <property type="match status" value="1"/>
</dbReference>
<dbReference type="Pfam" id="PF00656">
    <property type="entry name" value="Peptidase_C14"/>
    <property type="match status" value="1"/>
</dbReference>
<evidence type="ECO:0000259" key="3">
    <source>
        <dbReference type="PROSITE" id="PS50207"/>
    </source>
</evidence>
<dbReference type="SUPFAM" id="SSF52129">
    <property type="entry name" value="Caspase-like"/>
    <property type="match status" value="1"/>
</dbReference>
<dbReference type="InterPro" id="IPR001309">
    <property type="entry name" value="Pept_C14_p20"/>
</dbReference>
<evidence type="ECO:0000313" key="6">
    <source>
        <dbReference type="Proteomes" id="UP000838412"/>
    </source>
</evidence>
<evidence type="ECO:0000256" key="2">
    <source>
        <dbReference type="RuleBase" id="RU003971"/>
    </source>
</evidence>
<dbReference type="InterPro" id="IPR002138">
    <property type="entry name" value="Pept_C14_p10"/>
</dbReference>
<name>A0A8K0AB14_BRALA</name>
<dbReference type="GO" id="GO:0006508">
    <property type="term" value="P:proteolysis"/>
    <property type="evidence" value="ECO:0007669"/>
    <property type="project" value="InterPro"/>
</dbReference>
<keyword evidence="6" id="KW-1185">Reference proteome</keyword>
<dbReference type="EMBL" id="OV696693">
    <property type="protein sequence ID" value="CAH1271556.1"/>
    <property type="molecule type" value="Genomic_DNA"/>
</dbReference>
<dbReference type="InterPro" id="IPR002398">
    <property type="entry name" value="Pept_C14"/>
</dbReference>
<gene>
    <name evidence="5" type="primary">CASP10</name>
    <name evidence="5" type="ORF">BLAG_LOCUS23543</name>
</gene>
<dbReference type="GO" id="GO:0004197">
    <property type="term" value="F:cysteine-type endopeptidase activity"/>
    <property type="evidence" value="ECO:0007669"/>
    <property type="project" value="InterPro"/>
</dbReference>
<evidence type="ECO:0000256" key="1">
    <source>
        <dbReference type="ARBA" id="ARBA00010134"/>
    </source>
</evidence>
<dbReference type="SMART" id="SM00115">
    <property type="entry name" value="CASc"/>
    <property type="match status" value="1"/>
</dbReference>
<comment type="similarity">
    <text evidence="1 2">Belongs to the peptidase C14A family.</text>
</comment>
<sequence length="375" mass="42613">MSSGGCSIRVTLAPDVKVTDKRFTLQRLTQHFVNSDYAGGDKISGAWWLDDRTAVLQFKDQKLADNVLKFKRNTVIKYSRFPDGKQVEIPVKAGPWTAEMEQQRRKDQEMAAKNRRLIDKHLRLISEHEDLKKQIYANSYEMRRTPRGIAVIINNIDFEKLETRKGADKDTKRLQEVFERLNFIVKIYTNQDFAEMIKVMKDHGKMNFSQYDCFVCCIMSHGALGKVFSSDNVGIDICELIKPMETKRCPSLAGKPKLFFIHACQGDRTQGKTTQSDFAHDVKALPSMPSFTHEADVFLGLSAVPGFVAPRDNDGAPYIRFLTEALDKMSPDHDLLTIMTQVCKKMSDIKDGGLGYVSCNHSTLTKRLYFASDSE</sequence>
<dbReference type="InterPro" id="IPR011600">
    <property type="entry name" value="Pept_C14_caspase"/>
</dbReference>
<feature type="domain" description="Caspase family p10" evidence="3">
    <location>
        <begin position="294"/>
        <end position="372"/>
    </location>
</feature>
<dbReference type="InterPro" id="IPR015917">
    <property type="entry name" value="Pept_C14A"/>
</dbReference>
<dbReference type="PROSITE" id="PS50208">
    <property type="entry name" value="CASPASE_P20"/>
    <property type="match status" value="1"/>
</dbReference>
<dbReference type="OrthoDB" id="6114029at2759"/>
<protein>
    <submittedName>
        <fullName evidence="5">CASP10 protein</fullName>
    </submittedName>
</protein>
<dbReference type="GO" id="GO:0006915">
    <property type="term" value="P:apoptotic process"/>
    <property type="evidence" value="ECO:0007669"/>
    <property type="project" value="TreeGrafter"/>
</dbReference>
<reference evidence="5" key="1">
    <citation type="submission" date="2022-01" db="EMBL/GenBank/DDBJ databases">
        <authorList>
            <person name="Braso-Vives M."/>
        </authorList>
    </citation>
    <scope>NUCLEOTIDE SEQUENCE</scope>
</reference>
<dbReference type="GO" id="GO:0005737">
    <property type="term" value="C:cytoplasm"/>
    <property type="evidence" value="ECO:0007669"/>
    <property type="project" value="TreeGrafter"/>
</dbReference>
<feature type="domain" description="Caspase family p20" evidence="4">
    <location>
        <begin position="146"/>
        <end position="268"/>
    </location>
</feature>